<proteinExistence type="predicted"/>
<dbReference type="RefSeq" id="WP_126486688.1">
    <property type="nucleotide sequence ID" value="NZ_RXNS01000022.1"/>
</dbReference>
<feature type="transmembrane region" description="Helical" evidence="1">
    <location>
        <begin position="181"/>
        <end position="200"/>
    </location>
</feature>
<organism evidence="2 3">
    <name type="scientific">Halomonas nitroreducens</name>
    <dbReference type="NCBI Taxonomy" id="447425"/>
    <lineage>
        <taxon>Bacteria</taxon>
        <taxon>Pseudomonadati</taxon>
        <taxon>Pseudomonadota</taxon>
        <taxon>Gammaproteobacteria</taxon>
        <taxon>Oceanospirillales</taxon>
        <taxon>Halomonadaceae</taxon>
        <taxon>Halomonas</taxon>
    </lineage>
</organism>
<dbReference type="PANTHER" id="PTHR41983">
    <property type="entry name" value="SHORT-CHAIN FATTY ACID TRANSPORTER-RELATED"/>
    <property type="match status" value="1"/>
</dbReference>
<feature type="transmembrane region" description="Helical" evidence="1">
    <location>
        <begin position="265"/>
        <end position="283"/>
    </location>
</feature>
<dbReference type="GO" id="GO:0005886">
    <property type="term" value="C:plasma membrane"/>
    <property type="evidence" value="ECO:0007669"/>
    <property type="project" value="TreeGrafter"/>
</dbReference>
<accession>A0A3S0J753</accession>
<dbReference type="PANTHER" id="PTHR41983:SF2">
    <property type="entry name" value="SHORT-CHAIN FATTY ACID TRANSPORTER-RELATED"/>
    <property type="match status" value="1"/>
</dbReference>
<sequence>MLKLLSRPAVKMVERYLPDPYIFVLLLTVIAAAAAIAVERQTPLAVLRFWGDGFWNLLSFSMQMLLVLVTGFMLASSPPVKRLLQRLAGLANNAGAAIVLVTLVSLAASWINWGFGLVVGALFAKELARQIRVDYRLLVASAYSGFIVWHGGLAGSVPLTIATEGHFTAEQIGVIGTGETIFSLFNLVIVLALFVAMPLFNRLMLPDEKDSVFVDPSLLDDGEEQRVRITRPAERLENSMTLAWLVGIPGLLFLLDHFVLQGGGLNLNVVNFLFLFLAIVLHRTPRSLLESLHEAIKGGAGIVIQFPFYAGIMAIMVQSGLAETLSEALISLATETTLPVWTFLSAGIVNIFVPSGGGQWAVQAPVMLPAAEALGVDVPRVAMAVAWGDAWTNLLQPFWALPVLGIAGLKAKDIMGFCLVQLLLTGLIIAAGLTWL</sequence>
<comment type="caution">
    <text evidence="2">The sequence shown here is derived from an EMBL/GenBank/DDBJ whole genome shotgun (WGS) entry which is preliminary data.</text>
</comment>
<keyword evidence="3" id="KW-1185">Reference proteome</keyword>
<dbReference type="InterPro" id="IPR006160">
    <property type="entry name" value="SCFA_transpt_AtoE"/>
</dbReference>
<keyword evidence="1" id="KW-0812">Transmembrane</keyword>
<dbReference type="EMBL" id="RXNS01000022">
    <property type="protein sequence ID" value="RTQ98920.1"/>
    <property type="molecule type" value="Genomic_DNA"/>
</dbReference>
<feature type="transmembrane region" description="Helical" evidence="1">
    <location>
        <begin position="135"/>
        <end position="161"/>
    </location>
</feature>
<keyword evidence="1" id="KW-0472">Membrane</keyword>
<protein>
    <submittedName>
        <fullName evidence="2">Short-chain fatty acid transporter</fullName>
    </submittedName>
</protein>
<feature type="transmembrane region" description="Helical" evidence="1">
    <location>
        <begin position="329"/>
        <end position="353"/>
    </location>
</feature>
<dbReference type="AlphaFoldDB" id="A0A3S0J753"/>
<reference evidence="2 3" key="1">
    <citation type="submission" date="2018-12" db="EMBL/GenBank/DDBJ databases">
        <authorList>
            <person name="Yu L."/>
        </authorList>
    </citation>
    <scope>NUCLEOTIDE SEQUENCE [LARGE SCALE GENOMIC DNA]</scope>
    <source>
        <strain evidence="2 3">11S</strain>
    </source>
</reference>
<feature type="transmembrane region" description="Helical" evidence="1">
    <location>
        <begin position="295"/>
        <end position="317"/>
    </location>
</feature>
<feature type="transmembrane region" description="Helical" evidence="1">
    <location>
        <begin position="414"/>
        <end position="435"/>
    </location>
</feature>
<dbReference type="Proteomes" id="UP000267400">
    <property type="component" value="Unassembled WGS sequence"/>
</dbReference>
<evidence type="ECO:0000313" key="2">
    <source>
        <dbReference type="EMBL" id="RTQ98920.1"/>
    </source>
</evidence>
<dbReference type="OrthoDB" id="9342495at2"/>
<feature type="transmembrane region" description="Helical" evidence="1">
    <location>
        <begin position="20"/>
        <end position="38"/>
    </location>
</feature>
<dbReference type="Pfam" id="PF02667">
    <property type="entry name" value="SCFA_trans"/>
    <property type="match status" value="1"/>
</dbReference>
<name>A0A3S0J753_9GAMM</name>
<keyword evidence="1" id="KW-1133">Transmembrane helix</keyword>
<feature type="transmembrane region" description="Helical" evidence="1">
    <location>
        <begin position="54"/>
        <end position="75"/>
    </location>
</feature>
<feature type="transmembrane region" description="Helical" evidence="1">
    <location>
        <begin position="95"/>
        <end position="123"/>
    </location>
</feature>
<gene>
    <name evidence="2" type="ORF">EKG36_18460</name>
</gene>
<evidence type="ECO:0000313" key="3">
    <source>
        <dbReference type="Proteomes" id="UP000267400"/>
    </source>
</evidence>
<evidence type="ECO:0000256" key="1">
    <source>
        <dbReference type="SAM" id="Phobius"/>
    </source>
</evidence>